<keyword evidence="3 6" id="KW-0812">Transmembrane</keyword>
<feature type="domain" description="Membrane transport protein MMPL" evidence="7">
    <location>
        <begin position="661"/>
        <end position="795"/>
    </location>
</feature>
<feature type="transmembrane region" description="Helical" evidence="6">
    <location>
        <begin position="660"/>
        <end position="677"/>
    </location>
</feature>
<evidence type="ECO:0000256" key="3">
    <source>
        <dbReference type="ARBA" id="ARBA00022692"/>
    </source>
</evidence>
<evidence type="ECO:0000259" key="7">
    <source>
        <dbReference type="Pfam" id="PF03176"/>
    </source>
</evidence>
<dbReference type="SUPFAM" id="SSF82866">
    <property type="entry name" value="Multidrug efflux transporter AcrB transmembrane domain"/>
    <property type="match status" value="2"/>
</dbReference>
<feature type="transmembrane region" description="Helical" evidence="6">
    <location>
        <begin position="272"/>
        <end position="288"/>
    </location>
</feature>
<feature type="transmembrane region" description="Helical" evidence="6">
    <location>
        <begin position="321"/>
        <end position="342"/>
    </location>
</feature>
<feature type="domain" description="Membrane transport protein MMPL" evidence="7">
    <location>
        <begin position="198"/>
        <end position="408"/>
    </location>
</feature>
<feature type="transmembrane region" description="Helical" evidence="6">
    <location>
        <begin position="295"/>
        <end position="315"/>
    </location>
</feature>
<comment type="subcellular location">
    <subcellularLocation>
        <location evidence="1">Cell membrane</location>
        <topology evidence="1">Multi-pass membrane protein</topology>
    </subcellularLocation>
</comment>
<evidence type="ECO:0000256" key="1">
    <source>
        <dbReference type="ARBA" id="ARBA00004651"/>
    </source>
</evidence>
<comment type="caution">
    <text evidence="8">The sequence shown here is derived from an EMBL/GenBank/DDBJ whole genome shotgun (WGS) entry which is preliminary data.</text>
</comment>
<organism evidence="8 9">
    <name type="scientific">Christiangramia antarctica</name>
    <dbReference type="NCBI Taxonomy" id="2058158"/>
    <lineage>
        <taxon>Bacteria</taxon>
        <taxon>Pseudomonadati</taxon>
        <taxon>Bacteroidota</taxon>
        <taxon>Flavobacteriia</taxon>
        <taxon>Flavobacteriales</taxon>
        <taxon>Flavobacteriaceae</taxon>
        <taxon>Christiangramia</taxon>
    </lineage>
</organism>
<evidence type="ECO:0000256" key="5">
    <source>
        <dbReference type="ARBA" id="ARBA00023136"/>
    </source>
</evidence>
<evidence type="ECO:0000313" key="9">
    <source>
        <dbReference type="Proteomes" id="UP001597438"/>
    </source>
</evidence>
<keyword evidence="9" id="KW-1185">Reference proteome</keyword>
<dbReference type="PANTHER" id="PTHR33406:SF13">
    <property type="entry name" value="MEMBRANE PROTEIN YDFJ"/>
    <property type="match status" value="1"/>
</dbReference>
<evidence type="ECO:0000256" key="2">
    <source>
        <dbReference type="ARBA" id="ARBA00022475"/>
    </source>
</evidence>
<dbReference type="Pfam" id="PF03176">
    <property type="entry name" value="MMPL"/>
    <property type="match status" value="2"/>
</dbReference>
<feature type="transmembrane region" description="Helical" evidence="6">
    <location>
        <begin position="777"/>
        <end position="800"/>
    </location>
</feature>
<evidence type="ECO:0000313" key="8">
    <source>
        <dbReference type="EMBL" id="MFD2831691.1"/>
    </source>
</evidence>
<dbReference type="InterPro" id="IPR004869">
    <property type="entry name" value="MMPL_dom"/>
</dbReference>
<evidence type="ECO:0000256" key="4">
    <source>
        <dbReference type="ARBA" id="ARBA00022989"/>
    </source>
</evidence>
<evidence type="ECO:0000256" key="6">
    <source>
        <dbReference type="SAM" id="Phobius"/>
    </source>
</evidence>
<dbReference type="Gene3D" id="1.20.1640.10">
    <property type="entry name" value="Multidrug efflux transporter AcrB transmembrane domain"/>
    <property type="match status" value="2"/>
</dbReference>
<keyword evidence="5 6" id="KW-0472">Membrane</keyword>
<gene>
    <name evidence="8" type="ORF">ACFSYS_00235</name>
</gene>
<feature type="transmembrane region" description="Helical" evidence="6">
    <location>
        <begin position="362"/>
        <end position="381"/>
    </location>
</feature>
<protein>
    <submittedName>
        <fullName evidence="8">MMPL family transporter</fullName>
    </submittedName>
</protein>
<feature type="transmembrane region" description="Helical" evidence="6">
    <location>
        <begin position="431"/>
        <end position="452"/>
    </location>
</feature>
<dbReference type="InterPro" id="IPR050545">
    <property type="entry name" value="Mycobact_MmpL"/>
</dbReference>
<feature type="transmembrane region" description="Helical" evidence="6">
    <location>
        <begin position="684"/>
        <end position="704"/>
    </location>
</feature>
<dbReference type="Proteomes" id="UP001597438">
    <property type="component" value="Unassembled WGS sequence"/>
</dbReference>
<keyword evidence="2" id="KW-1003">Cell membrane</keyword>
<feature type="transmembrane region" description="Helical" evidence="6">
    <location>
        <begin position="21"/>
        <end position="39"/>
    </location>
</feature>
<accession>A0ABW5WXZ5</accession>
<sequence>MPNFFLNIYKFLLGRKILGGIFLFIYAALCTIVALQINFEEDITKLIPTGDDQEILKRVLQETSFKDKIILTISAENENNEPDSLVAYANELTESFDAEFSEYIREVQGKIADREINTVYNFVYDHLPVFLNEADFDIISQKIERDSIQSEISSGYRQLMAPTGIVTKNYFFKDPLGFTGLGLNKLRELQVGENFSIYRNYLITKDRQHIIIFIDPNISAAETGKNEKFITLLDQKIAELDRKHPGIKAEYFGGVLYALANANRIKSDINKTLGIALGLLLILLLYVYRKPLVPVILFLPTLFGGLTGLAVLSIFKENVSAISLGIGAVLLGVTLDYALHILTHYRNNQNPHLLFKEISKPVLMSSITTAIAFLCLTFVNSEALLDLGIFAAVSVFFSAIFALILVPWLYNPKISLLTRETFIDRFAAIDFSKYKFLVYGILVIFVISLFFFQKVKFNEDLNNLNYQPEKIVQKEKRIEGIAGQTGKNIYLATYGRNLDEALQINNQLYTQLKELEQRDEINSFSSVGGVILSNVTQNSRIERWKEYWSVEKQDNLKTNLIETSSHYSFKPESFNQFYEQLQKDFSSIGLQEYNAAGAFYLDDFISESEDFAVVSSSVNIPETNSEKIFEKFKDQEGILVLDRKALNESFLSQLKDNFNNLIYISILAVFLILLISYRNIELSLFTILPIGITWFTALGIMAIFEIQFNVLNIIICTFIFGLGLDYSIFVTNSFLKEYETGKKDLKTYQTSILISVITTLLGMGALIFARHPALKSISIVSIIGILTAVLVSFTLQGFLFRKLVFDRIALGKKVYSFQLLKGFRKEPKTETLYNKKKVYNDYRYKSVFGKIKKAFKIQQERYLKLSSFLKEEENVAILNSKCGLLAIFLYYKFRNMEITGYEHDREDLRIARQIAKTKKPNLNFTSKLKDIKSSEVFIVHGHFDSLDELKDAISKTAKKVIFLESDSNSRWLLDLNFELEYRQNKLLVYAKMT</sequence>
<feature type="transmembrane region" description="Helical" evidence="6">
    <location>
        <begin position="710"/>
        <end position="731"/>
    </location>
</feature>
<proteinExistence type="predicted"/>
<dbReference type="RefSeq" id="WP_251741454.1">
    <property type="nucleotide sequence ID" value="NZ_JBHUOJ010000001.1"/>
</dbReference>
<dbReference type="EMBL" id="JBHUOJ010000001">
    <property type="protein sequence ID" value="MFD2831691.1"/>
    <property type="molecule type" value="Genomic_DNA"/>
</dbReference>
<feature type="transmembrane region" description="Helical" evidence="6">
    <location>
        <begin position="752"/>
        <end position="771"/>
    </location>
</feature>
<reference evidence="9" key="1">
    <citation type="journal article" date="2019" name="Int. J. Syst. Evol. Microbiol.">
        <title>The Global Catalogue of Microorganisms (GCM) 10K type strain sequencing project: providing services to taxonomists for standard genome sequencing and annotation.</title>
        <authorList>
            <consortium name="The Broad Institute Genomics Platform"/>
            <consortium name="The Broad Institute Genome Sequencing Center for Infectious Disease"/>
            <person name="Wu L."/>
            <person name="Ma J."/>
        </authorList>
    </citation>
    <scope>NUCLEOTIDE SEQUENCE [LARGE SCALE GENOMIC DNA]</scope>
    <source>
        <strain evidence="9">KCTC 52925</strain>
    </source>
</reference>
<keyword evidence="4 6" id="KW-1133">Transmembrane helix</keyword>
<name>A0ABW5WXZ5_9FLAO</name>
<dbReference type="PANTHER" id="PTHR33406">
    <property type="entry name" value="MEMBRANE PROTEIN MJ1562-RELATED"/>
    <property type="match status" value="1"/>
</dbReference>
<feature type="transmembrane region" description="Helical" evidence="6">
    <location>
        <begin position="387"/>
        <end position="410"/>
    </location>
</feature>